<dbReference type="Proteomes" id="UP000287651">
    <property type="component" value="Unassembled WGS sequence"/>
</dbReference>
<accession>A0A426ZR92</accession>
<evidence type="ECO:0000313" key="1">
    <source>
        <dbReference type="EMBL" id="RRT66458.1"/>
    </source>
</evidence>
<gene>
    <name evidence="1" type="ORF">B296_00027464</name>
</gene>
<evidence type="ECO:0000313" key="2">
    <source>
        <dbReference type="Proteomes" id="UP000287651"/>
    </source>
</evidence>
<dbReference type="AlphaFoldDB" id="A0A426ZR92"/>
<reference evidence="1 2" key="1">
    <citation type="journal article" date="2014" name="Agronomy (Basel)">
        <title>A Draft Genome Sequence for Ensete ventricosum, the Drought-Tolerant Tree Against Hunger.</title>
        <authorList>
            <person name="Harrison J."/>
            <person name="Moore K.A."/>
            <person name="Paszkiewicz K."/>
            <person name="Jones T."/>
            <person name="Grant M."/>
            <person name="Ambacheew D."/>
            <person name="Muzemil S."/>
            <person name="Studholme D.J."/>
        </authorList>
    </citation>
    <scope>NUCLEOTIDE SEQUENCE [LARGE SCALE GENOMIC DNA]</scope>
</reference>
<feature type="non-terminal residue" evidence="1">
    <location>
        <position position="1"/>
    </location>
</feature>
<sequence length="71" mass="8066">PTPPSHFLIRPFDVDALTNVHPAASDPQISTAHVASLDTPKVLMRHPTLELSQRLYTWNGWSNFLKLQKVY</sequence>
<organism evidence="1 2">
    <name type="scientific">Ensete ventricosum</name>
    <name type="common">Abyssinian banana</name>
    <name type="synonym">Musa ensete</name>
    <dbReference type="NCBI Taxonomy" id="4639"/>
    <lineage>
        <taxon>Eukaryota</taxon>
        <taxon>Viridiplantae</taxon>
        <taxon>Streptophyta</taxon>
        <taxon>Embryophyta</taxon>
        <taxon>Tracheophyta</taxon>
        <taxon>Spermatophyta</taxon>
        <taxon>Magnoliopsida</taxon>
        <taxon>Liliopsida</taxon>
        <taxon>Zingiberales</taxon>
        <taxon>Musaceae</taxon>
        <taxon>Ensete</taxon>
    </lineage>
</organism>
<proteinExistence type="predicted"/>
<comment type="caution">
    <text evidence="1">The sequence shown here is derived from an EMBL/GenBank/DDBJ whole genome shotgun (WGS) entry which is preliminary data.</text>
</comment>
<name>A0A426ZR92_ENSVE</name>
<dbReference type="EMBL" id="AMZH03005408">
    <property type="protein sequence ID" value="RRT66458.1"/>
    <property type="molecule type" value="Genomic_DNA"/>
</dbReference>
<protein>
    <submittedName>
        <fullName evidence="1">Uncharacterized protein</fullName>
    </submittedName>
</protein>